<organism evidence="6 7">
    <name type="scientific">Streptomyces cuspidosporus</name>
    <dbReference type="NCBI Taxonomy" id="66882"/>
    <lineage>
        <taxon>Bacteria</taxon>
        <taxon>Bacillati</taxon>
        <taxon>Actinomycetota</taxon>
        <taxon>Actinomycetes</taxon>
        <taxon>Kitasatosporales</taxon>
        <taxon>Streptomycetaceae</taxon>
        <taxon>Streptomyces</taxon>
    </lineage>
</organism>
<dbReference type="EMBL" id="BAAASD010000004">
    <property type="protein sequence ID" value="GAA2331827.1"/>
    <property type="molecule type" value="Genomic_DNA"/>
</dbReference>
<evidence type="ECO:0000256" key="4">
    <source>
        <dbReference type="PROSITE-ProRule" id="PRU00335"/>
    </source>
</evidence>
<keyword evidence="7" id="KW-1185">Reference proteome</keyword>
<evidence type="ECO:0000256" key="1">
    <source>
        <dbReference type="ARBA" id="ARBA00023015"/>
    </source>
</evidence>
<name>A0ABP5SIF8_9ACTN</name>
<reference evidence="7" key="1">
    <citation type="journal article" date="2019" name="Int. J. Syst. Evol. Microbiol.">
        <title>The Global Catalogue of Microorganisms (GCM) 10K type strain sequencing project: providing services to taxonomists for standard genome sequencing and annotation.</title>
        <authorList>
            <consortium name="The Broad Institute Genomics Platform"/>
            <consortium name="The Broad Institute Genome Sequencing Center for Infectious Disease"/>
            <person name="Wu L."/>
            <person name="Ma J."/>
        </authorList>
    </citation>
    <scope>NUCLEOTIDE SEQUENCE [LARGE SCALE GENOMIC DNA]</scope>
    <source>
        <strain evidence="7">JCM 4316</strain>
    </source>
</reference>
<dbReference type="PANTHER" id="PTHR30055">
    <property type="entry name" value="HTH-TYPE TRANSCRIPTIONAL REGULATOR RUTR"/>
    <property type="match status" value="1"/>
</dbReference>
<dbReference type="SUPFAM" id="SSF46689">
    <property type="entry name" value="Homeodomain-like"/>
    <property type="match status" value="1"/>
</dbReference>
<dbReference type="Pfam" id="PF00440">
    <property type="entry name" value="TetR_N"/>
    <property type="match status" value="1"/>
</dbReference>
<keyword evidence="3" id="KW-0804">Transcription</keyword>
<dbReference type="PROSITE" id="PS50977">
    <property type="entry name" value="HTH_TETR_2"/>
    <property type="match status" value="1"/>
</dbReference>
<evidence type="ECO:0000259" key="5">
    <source>
        <dbReference type="PROSITE" id="PS50977"/>
    </source>
</evidence>
<gene>
    <name evidence="6" type="ORF">GCM10010246_13820</name>
</gene>
<evidence type="ECO:0000313" key="7">
    <source>
        <dbReference type="Proteomes" id="UP001500253"/>
    </source>
</evidence>
<dbReference type="Proteomes" id="UP001500253">
    <property type="component" value="Unassembled WGS sequence"/>
</dbReference>
<dbReference type="Gene3D" id="1.10.357.10">
    <property type="entry name" value="Tetracycline Repressor, domain 2"/>
    <property type="match status" value="1"/>
</dbReference>
<evidence type="ECO:0000256" key="2">
    <source>
        <dbReference type="ARBA" id="ARBA00023125"/>
    </source>
</evidence>
<dbReference type="InterPro" id="IPR050109">
    <property type="entry name" value="HTH-type_TetR-like_transc_reg"/>
</dbReference>
<dbReference type="PANTHER" id="PTHR30055:SF234">
    <property type="entry name" value="HTH-TYPE TRANSCRIPTIONAL REGULATOR BETI"/>
    <property type="match status" value="1"/>
</dbReference>
<evidence type="ECO:0000256" key="3">
    <source>
        <dbReference type="ARBA" id="ARBA00023163"/>
    </source>
</evidence>
<keyword evidence="1" id="KW-0805">Transcription regulation</keyword>
<sequence>MLTESGIADFTMTGVSRSAGLSIGGVYGRFPNREALLREVKDDVLTELEEEVRSRAEADPGDLRSTLTTLVTTLAEALHTRSRLFAFVFLHSADDPAMRRRGFVFHERMKNLFRDALGRHGESISRDRTTAVDVLYEVVVQSLISRTITEGSSPEGETTYAGIPPWRTYAAHVAEMSCLYLTIPTPVGAPPGEDHDLH</sequence>
<protein>
    <recommendedName>
        <fullName evidence="5">HTH tetR-type domain-containing protein</fullName>
    </recommendedName>
</protein>
<comment type="caution">
    <text evidence="6">The sequence shown here is derived from an EMBL/GenBank/DDBJ whole genome shotgun (WGS) entry which is preliminary data.</text>
</comment>
<dbReference type="InterPro" id="IPR009057">
    <property type="entry name" value="Homeodomain-like_sf"/>
</dbReference>
<feature type="domain" description="HTH tetR-type" evidence="5">
    <location>
        <begin position="1"/>
        <end position="48"/>
    </location>
</feature>
<evidence type="ECO:0000313" key="6">
    <source>
        <dbReference type="EMBL" id="GAA2331827.1"/>
    </source>
</evidence>
<dbReference type="InterPro" id="IPR001647">
    <property type="entry name" value="HTH_TetR"/>
</dbReference>
<keyword evidence="2 4" id="KW-0238">DNA-binding</keyword>
<feature type="DNA-binding region" description="H-T-H motif" evidence="4">
    <location>
        <begin position="11"/>
        <end position="30"/>
    </location>
</feature>
<accession>A0ABP5SIF8</accession>
<proteinExistence type="predicted"/>